<keyword evidence="4" id="KW-1185">Reference proteome</keyword>
<dbReference type="RefSeq" id="WP_377004132.1">
    <property type="nucleotide sequence ID" value="NZ_JBHSGG010000022.1"/>
</dbReference>
<dbReference type="EC" id="2.3.1.46" evidence="3"/>
<dbReference type="SUPFAM" id="SSF53474">
    <property type="entry name" value="alpha/beta-Hydrolases"/>
    <property type="match status" value="1"/>
</dbReference>
<dbReference type="InterPro" id="IPR000073">
    <property type="entry name" value="AB_hydrolase_1"/>
</dbReference>
<dbReference type="Pfam" id="PF00561">
    <property type="entry name" value="Abhydrolase_1"/>
    <property type="match status" value="1"/>
</dbReference>
<name>A0ABV9NL15_9GAMM</name>
<dbReference type="NCBIfam" id="NF006449">
    <property type="entry name" value="PRK08775.1"/>
    <property type="match status" value="1"/>
</dbReference>
<dbReference type="PIRSF" id="PIRSF000443">
    <property type="entry name" value="Homoser_Ac_trans"/>
    <property type="match status" value="1"/>
</dbReference>
<accession>A0ABV9NL15</accession>
<dbReference type="Gene3D" id="3.40.50.1820">
    <property type="entry name" value="alpha/beta hydrolase"/>
    <property type="match status" value="1"/>
</dbReference>
<dbReference type="InterPro" id="IPR008220">
    <property type="entry name" value="HAT_MetX-like"/>
</dbReference>
<evidence type="ECO:0000259" key="2">
    <source>
        <dbReference type="Pfam" id="PF00561"/>
    </source>
</evidence>
<dbReference type="PANTHER" id="PTHR32268">
    <property type="entry name" value="HOMOSERINE O-ACETYLTRANSFERASE"/>
    <property type="match status" value="1"/>
</dbReference>
<keyword evidence="3" id="KW-0012">Acyltransferase</keyword>
<protein>
    <submittedName>
        <fullName evidence="3">Homoserine O-succinyltransferase</fullName>
        <ecNumber evidence="3">2.3.1.46</ecNumber>
    </submittedName>
</protein>
<dbReference type="GO" id="GO:0008899">
    <property type="term" value="F:homoserine O-succinyltransferase activity"/>
    <property type="evidence" value="ECO:0007669"/>
    <property type="project" value="UniProtKB-EC"/>
</dbReference>
<evidence type="ECO:0000313" key="4">
    <source>
        <dbReference type="Proteomes" id="UP001595892"/>
    </source>
</evidence>
<feature type="domain" description="AB hydrolase-1" evidence="2">
    <location>
        <begin position="87"/>
        <end position="328"/>
    </location>
</feature>
<evidence type="ECO:0000313" key="3">
    <source>
        <dbReference type="EMBL" id="MFC4728109.1"/>
    </source>
</evidence>
<evidence type="ECO:0000256" key="1">
    <source>
        <dbReference type="ARBA" id="ARBA00022679"/>
    </source>
</evidence>
<sequence>MSLQTLTPFAESLGASLFGDDAADPRGAPPPAERLEFDATLALRHGGAHRCTLRAELVGPADAPLVVVLGGISADRHVCASDAFRAPGWWDLQVGEGRTIDTRRLRVLSFDWLGADGTLDLPLDTADQADTLAAVLDRLGIARADALVGCSYGAMVGLQFAARHAARLGCLVALSGAHRPHPYASAWRAIQRKIVALGQLQCAEDQGLALARQLAMLSYRSPEEFAERFAAGTVLDGGAARVGAEDYLDACGARYAQKWSATAFLRLSESIDLHRVEPAAIRVPLSVLAVEGDVLAPPEDIYTLAEGCAADCRVRVLRSRYGHDAFLKEYAPVARLIGDALEHLRDEEGVPA</sequence>
<gene>
    <name evidence="3" type="ORF">ACFO3Q_08005</name>
</gene>
<reference evidence="4" key="1">
    <citation type="journal article" date="2019" name="Int. J. Syst. Evol. Microbiol.">
        <title>The Global Catalogue of Microorganisms (GCM) 10K type strain sequencing project: providing services to taxonomists for standard genome sequencing and annotation.</title>
        <authorList>
            <consortium name="The Broad Institute Genomics Platform"/>
            <consortium name="The Broad Institute Genome Sequencing Center for Infectious Disease"/>
            <person name="Wu L."/>
            <person name="Ma J."/>
        </authorList>
    </citation>
    <scope>NUCLEOTIDE SEQUENCE [LARGE SCALE GENOMIC DNA]</scope>
    <source>
        <strain evidence="4">CGMCC 1.13574</strain>
    </source>
</reference>
<proteinExistence type="predicted"/>
<dbReference type="PANTHER" id="PTHR32268:SF11">
    <property type="entry name" value="HOMOSERINE O-ACETYLTRANSFERASE"/>
    <property type="match status" value="1"/>
</dbReference>
<dbReference type="Proteomes" id="UP001595892">
    <property type="component" value="Unassembled WGS sequence"/>
</dbReference>
<dbReference type="InterPro" id="IPR029058">
    <property type="entry name" value="AB_hydrolase_fold"/>
</dbReference>
<keyword evidence="1 3" id="KW-0808">Transferase</keyword>
<dbReference type="EMBL" id="JBHSGG010000022">
    <property type="protein sequence ID" value="MFC4728109.1"/>
    <property type="molecule type" value="Genomic_DNA"/>
</dbReference>
<organism evidence="3 4">
    <name type="scientific">Coralloluteibacterium thermophilum</name>
    <dbReference type="NCBI Taxonomy" id="2707049"/>
    <lineage>
        <taxon>Bacteria</taxon>
        <taxon>Pseudomonadati</taxon>
        <taxon>Pseudomonadota</taxon>
        <taxon>Gammaproteobacteria</taxon>
        <taxon>Lysobacterales</taxon>
        <taxon>Lysobacteraceae</taxon>
        <taxon>Coralloluteibacterium</taxon>
    </lineage>
</organism>
<comment type="caution">
    <text evidence="3">The sequence shown here is derived from an EMBL/GenBank/DDBJ whole genome shotgun (WGS) entry which is preliminary data.</text>
</comment>